<evidence type="ECO:0000256" key="6">
    <source>
        <dbReference type="ARBA" id="ARBA00023002"/>
    </source>
</evidence>
<comment type="subcellular location">
    <subcellularLocation>
        <location evidence="1">Periplasm</location>
    </subcellularLocation>
</comment>
<evidence type="ECO:0000256" key="9">
    <source>
        <dbReference type="PIRSR" id="PIRSR000294-2"/>
    </source>
</evidence>
<feature type="domain" description="Cytochrome c" evidence="11">
    <location>
        <begin position="68"/>
        <end position="229"/>
    </location>
</feature>
<feature type="binding site" description="covalent" evidence="8">
    <location>
        <position position="90"/>
    </location>
    <ligand>
        <name>heme c</name>
        <dbReference type="ChEBI" id="CHEBI:61717"/>
        <label>1</label>
    </ligand>
</feature>
<dbReference type="InterPro" id="IPR036909">
    <property type="entry name" value="Cyt_c-like_dom_sf"/>
</dbReference>
<feature type="binding site" description="covalent" evidence="8">
    <location>
        <position position="93"/>
    </location>
    <ligand>
        <name>heme c</name>
        <dbReference type="ChEBI" id="CHEBI:61717"/>
        <label>1</label>
    </ligand>
</feature>
<keyword evidence="7 9" id="KW-0408">Iron</keyword>
<dbReference type="GO" id="GO:0009055">
    <property type="term" value="F:electron transfer activity"/>
    <property type="evidence" value="ECO:0007669"/>
    <property type="project" value="InterPro"/>
</dbReference>
<evidence type="ECO:0000256" key="2">
    <source>
        <dbReference type="ARBA" id="ARBA00022617"/>
    </source>
</evidence>
<dbReference type="AlphaFoldDB" id="A0A1G6A3D6"/>
<feature type="binding site" description="axial binding residue" evidence="9">
    <location>
        <position position="94"/>
    </location>
    <ligand>
        <name>heme c</name>
        <dbReference type="ChEBI" id="CHEBI:61717"/>
        <label>1</label>
    </ligand>
    <ligandPart>
        <name>Fe</name>
        <dbReference type="ChEBI" id="CHEBI:18248"/>
    </ligandPart>
</feature>
<reference evidence="13" key="1">
    <citation type="submission" date="2016-10" db="EMBL/GenBank/DDBJ databases">
        <authorList>
            <person name="Varghese N."/>
            <person name="Submissions S."/>
        </authorList>
    </citation>
    <scope>NUCLEOTIDE SEQUENCE [LARGE SCALE GENOMIC DNA]</scope>
    <source>
        <strain evidence="13">CGMCC 1.10824</strain>
    </source>
</reference>
<dbReference type="InterPro" id="IPR051395">
    <property type="entry name" value="Cytochrome_c_Peroxidase/MauG"/>
</dbReference>
<feature type="signal peptide" evidence="10">
    <location>
        <begin position="1"/>
        <end position="26"/>
    </location>
</feature>
<protein>
    <submittedName>
        <fullName evidence="12">Cytochrome c peroxidase</fullName>
    </submittedName>
</protein>
<dbReference type="Proteomes" id="UP000199626">
    <property type="component" value="Unassembled WGS sequence"/>
</dbReference>
<dbReference type="InterPro" id="IPR026259">
    <property type="entry name" value="MauG/Cytc_peroxidase"/>
</dbReference>
<feature type="domain" description="Cytochrome c" evidence="11">
    <location>
        <begin position="227"/>
        <end position="362"/>
    </location>
</feature>
<dbReference type="PANTHER" id="PTHR30600:SF10">
    <property type="entry name" value="BLL6722 PROTEIN"/>
    <property type="match status" value="1"/>
</dbReference>
<evidence type="ECO:0000256" key="1">
    <source>
        <dbReference type="ARBA" id="ARBA00004418"/>
    </source>
</evidence>
<keyword evidence="4 10" id="KW-0732">Signal</keyword>
<evidence type="ECO:0000313" key="12">
    <source>
        <dbReference type="EMBL" id="SDB02726.1"/>
    </source>
</evidence>
<evidence type="ECO:0000256" key="7">
    <source>
        <dbReference type="ARBA" id="ARBA00023004"/>
    </source>
</evidence>
<dbReference type="GO" id="GO:0020037">
    <property type="term" value="F:heme binding"/>
    <property type="evidence" value="ECO:0007669"/>
    <property type="project" value="InterPro"/>
</dbReference>
<keyword evidence="2 8" id="KW-0349">Heme</keyword>
<feature type="binding site" description="covalent" evidence="8">
    <location>
        <position position="242"/>
    </location>
    <ligand>
        <name>heme c</name>
        <dbReference type="ChEBI" id="CHEBI:61717"/>
        <label>2</label>
    </ligand>
</feature>
<dbReference type="InterPro" id="IPR009056">
    <property type="entry name" value="Cyt_c-like_dom"/>
</dbReference>
<evidence type="ECO:0000256" key="10">
    <source>
        <dbReference type="SAM" id="SignalP"/>
    </source>
</evidence>
<keyword evidence="6" id="KW-0560">Oxidoreductase</keyword>
<feature type="binding site" description="axial binding residue" evidence="9">
    <location>
        <position position="246"/>
    </location>
    <ligand>
        <name>heme c</name>
        <dbReference type="ChEBI" id="CHEBI:61717"/>
        <label>2</label>
    </ligand>
    <ligandPart>
        <name>Fe</name>
        <dbReference type="ChEBI" id="CHEBI:18248"/>
    </ligandPart>
</feature>
<dbReference type="InterPro" id="IPR004852">
    <property type="entry name" value="Di-haem_cyt_c_peroxidsae"/>
</dbReference>
<keyword evidence="12" id="KW-0575">Peroxidase</keyword>
<dbReference type="GO" id="GO:0004130">
    <property type="term" value="F:cytochrome-c peroxidase activity"/>
    <property type="evidence" value="ECO:0007669"/>
    <property type="project" value="TreeGrafter"/>
</dbReference>
<feature type="binding site" description="covalent" evidence="8">
    <location>
        <position position="245"/>
    </location>
    <ligand>
        <name>heme c</name>
        <dbReference type="ChEBI" id="CHEBI:61717"/>
        <label>2</label>
    </ligand>
</feature>
<dbReference type="GO" id="GO:0042597">
    <property type="term" value="C:periplasmic space"/>
    <property type="evidence" value="ECO:0007669"/>
    <property type="project" value="UniProtKB-SubCell"/>
</dbReference>
<evidence type="ECO:0000256" key="4">
    <source>
        <dbReference type="ARBA" id="ARBA00022729"/>
    </source>
</evidence>
<dbReference type="PROSITE" id="PS51007">
    <property type="entry name" value="CYTC"/>
    <property type="match status" value="2"/>
</dbReference>
<evidence type="ECO:0000259" key="11">
    <source>
        <dbReference type="PROSITE" id="PS51007"/>
    </source>
</evidence>
<evidence type="ECO:0000256" key="3">
    <source>
        <dbReference type="ARBA" id="ARBA00022723"/>
    </source>
</evidence>
<accession>A0A1G6A3D6</accession>
<sequence>MVKQSRSFVVAVVVFCVAAAASVQGAQNVAESTVSQAYLQPVSDWPALHPNAAGELAALPEPLPVDETLVRIGERLFHDPKLSKDGTISCASCHKSNHHFADNVRISPGVAGKEGRRTAQMLRLVGHWDKLFWDGRVSQLKELVEQPLTDPVEMASSIEHVMAYVMAKPGYHDALADYFKEDLQWEQVASAIAEYIMSLDAPMRRFDYFMQAIAAGDMAQAANYLSEEERWGMHLFRTKAGCVQCHAGPLFSDQQLHNIGLAYYGRHFEDLGHYRVSGQAEHVGAFRTPSLRYVSERPHLMHNGLFNDLNGIVRMYRHGGPRPRPKGDQVNDPLFPETSPLLVPFELSQEEENAIVSFLKTL</sequence>
<dbReference type="STRING" id="1159017.SAMN02927930_00095"/>
<dbReference type="OrthoDB" id="9805202at2"/>
<dbReference type="PANTHER" id="PTHR30600">
    <property type="entry name" value="CYTOCHROME C PEROXIDASE-RELATED"/>
    <property type="match status" value="1"/>
</dbReference>
<evidence type="ECO:0000256" key="8">
    <source>
        <dbReference type="PIRSR" id="PIRSR000294-1"/>
    </source>
</evidence>
<dbReference type="EMBL" id="FMXN01000001">
    <property type="protein sequence ID" value="SDB02726.1"/>
    <property type="molecule type" value="Genomic_DNA"/>
</dbReference>
<name>A0A1G6A3D6_9GAMM</name>
<evidence type="ECO:0000313" key="13">
    <source>
        <dbReference type="Proteomes" id="UP000199626"/>
    </source>
</evidence>
<dbReference type="PIRSF" id="PIRSF000294">
    <property type="entry name" value="Cytochrome-c_peroxidase"/>
    <property type="match status" value="1"/>
</dbReference>
<dbReference type="Gene3D" id="1.10.760.10">
    <property type="entry name" value="Cytochrome c-like domain"/>
    <property type="match status" value="2"/>
</dbReference>
<organism evidence="12 13">
    <name type="scientific">Pseudidiomarina indica</name>
    <dbReference type="NCBI Taxonomy" id="1159017"/>
    <lineage>
        <taxon>Bacteria</taxon>
        <taxon>Pseudomonadati</taxon>
        <taxon>Pseudomonadota</taxon>
        <taxon>Gammaproteobacteria</taxon>
        <taxon>Alteromonadales</taxon>
        <taxon>Idiomarinaceae</taxon>
        <taxon>Pseudidiomarina</taxon>
    </lineage>
</organism>
<feature type="chain" id="PRO_5011437541" evidence="10">
    <location>
        <begin position="27"/>
        <end position="362"/>
    </location>
</feature>
<comment type="cofactor">
    <cofactor evidence="8">
        <name>heme</name>
        <dbReference type="ChEBI" id="CHEBI:30413"/>
    </cofactor>
    <text evidence="8">Binds 2 heme groups.</text>
</comment>
<comment type="PTM">
    <text evidence="8">Binds 2 heme groups per subunit.</text>
</comment>
<keyword evidence="13" id="KW-1185">Reference proteome</keyword>
<dbReference type="GO" id="GO:0046872">
    <property type="term" value="F:metal ion binding"/>
    <property type="evidence" value="ECO:0007669"/>
    <property type="project" value="UniProtKB-KW"/>
</dbReference>
<gene>
    <name evidence="12" type="ORF">SAMN02927930_00095</name>
</gene>
<dbReference type="Pfam" id="PF03150">
    <property type="entry name" value="CCP_MauG"/>
    <property type="match status" value="1"/>
</dbReference>
<dbReference type="SUPFAM" id="SSF46626">
    <property type="entry name" value="Cytochrome c"/>
    <property type="match status" value="2"/>
</dbReference>
<keyword evidence="3 9" id="KW-0479">Metal-binding</keyword>
<proteinExistence type="predicted"/>
<dbReference type="RefSeq" id="WP_092590633.1">
    <property type="nucleotide sequence ID" value="NZ_FMXN01000001.1"/>
</dbReference>
<keyword evidence="5" id="KW-0574">Periplasm</keyword>
<evidence type="ECO:0000256" key="5">
    <source>
        <dbReference type="ARBA" id="ARBA00022764"/>
    </source>
</evidence>